<protein>
    <submittedName>
        <fullName evidence="1">Uncharacterized protein</fullName>
    </submittedName>
</protein>
<proteinExistence type="predicted"/>
<dbReference type="Proteomes" id="UP001218218">
    <property type="component" value="Unassembled WGS sequence"/>
</dbReference>
<comment type="caution">
    <text evidence="1">The sequence shown here is derived from an EMBL/GenBank/DDBJ whole genome shotgun (WGS) entry which is preliminary data.</text>
</comment>
<evidence type="ECO:0000313" key="2">
    <source>
        <dbReference type="Proteomes" id="UP001218218"/>
    </source>
</evidence>
<gene>
    <name evidence="1" type="ORF">DFH08DRAFT_1077080</name>
</gene>
<reference evidence="1" key="1">
    <citation type="submission" date="2023-03" db="EMBL/GenBank/DDBJ databases">
        <title>Massive genome expansion in bonnet fungi (Mycena s.s.) driven by repeated elements and novel gene families across ecological guilds.</title>
        <authorList>
            <consortium name="Lawrence Berkeley National Laboratory"/>
            <person name="Harder C.B."/>
            <person name="Miyauchi S."/>
            <person name="Viragh M."/>
            <person name="Kuo A."/>
            <person name="Thoen E."/>
            <person name="Andreopoulos B."/>
            <person name="Lu D."/>
            <person name="Skrede I."/>
            <person name="Drula E."/>
            <person name="Henrissat B."/>
            <person name="Morin E."/>
            <person name="Kohler A."/>
            <person name="Barry K."/>
            <person name="LaButti K."/>
            <person name="Morin E."/>
            <person name="Salamov A."/>
            <person name="Lipzen A."/>
            <person name="Mereny Z."/>
            <person name="Hegedus B."/>
            <person name="Baldrian P."/>
            <person name="Stursova M."/>
            <person name="Weitz H."/>
            <person name="Taylor A."/>
            <person name="Grigoriev I.V."/>
            <person name="Nagy L.G."/>
            <person name="Martin F."/>
            <person name="Kauserud H."/>
        </authorList>
    </citation>
    <scope>NUCLEOTIDE SEQUENCE</scope>
    <source>
        <strain evidence="1">CBHHK002</strain>
    </source>
</reference>
<dbReference type="SUPFAM" id="SSF51905">
    <property type="entry name" value="FAD/NAD(P)-binding domain"/>
    <property type="match status" value="1"/>
</dbReference>
<dbReference type="EMBL" id="JARIHO010000010">
    <property type="protein sequence ID" value="KAJ7354344.1"/>
    <property type="molecule type" value="Genomic_DNA"/>
</dbReference>
<evidence type="ECO:0000313" key="1">
    <source>
        <dbReference type="EMBL" id="KAJ7354344.1"/>
    </source>
</evidence>
<dbReference type="InterPro" id="IPR036188">
    <property type="entry name" value="FAD/NAD-bd_sf"/>
</dbReference>
<name>A0AAD7EW40_9AGAR</name>
<organism evidence="1 2">
    <name type="scientific">Mycena albidolilacea</name>
    <dbReference type="NCBI Taxonomy" id="1033008"/>
    <lineage>
        <taxon>Eukaryota</taxon>
        <taxon>Fungi</taxon>
        <taxon>Dikarya</taxon>
        <taxon>Basidiomycota</taxon>
        <taxon>Agaricomycotina</taxon>
        <taxon>Agaricomycetes</taxon>
        <taxon>Agaricomycetidae</taxon>
        <taxon>Agaricales</taxon>
        <taxon>Marasmiineae</taxon>
        <taxon>Mycenaceae</taxon>
        <taxon>Mycena</taxon>
    </lineage>
</organism>
<dbReference type="AlphaFoldDB" id="A0AAD7EW40"/>
<accession>A0AAD7EW40</accession>
<sequence>MPHLLLEDGLAQRQTDVVSVTDLYTDDDQDVSVYKTDAIMEADKGVLDGLRRVSYKLNKGIKDTGFLLLLKQKGGGHYFNVGASDILISGKIKLKNDSLIDKFTADGLQFENGSVLPADAVIFATGGAFISPSLCVLLIPQYSAADLRDPIRAICGSEVADKCGPIWGLDSEGEINGCWRYPGVQNLWYMTGSFQMARFHSKHIALRM</sequence>
<keyword evidence="2" id="KW-1185">Reference proteome</keyword>